<evidence type="ECO:0000256" key="1">
    <source>
        <dbReference type="SAM" id="SignalP"/>
    </source>
</evidence>
<organism evidence="2 3">
    <name type="scientific">Pseudobutyrivibrio ruminis</name>
    <dbReference type="NCBI Taxonomy" id="46206"/>
    <lineage>
        <taxon>Bacteria</taxon>
        <taxon>Bacillati</taxon>
        <taxon>Bacillota</taxon>
        <taxon>Clostridia</taxon>
        <taxon>Lachnospirales</taxon>
        <taxon>Lachnospiraceae</taxon>
        <taxon>Pseudobutyrivibrio</taxon>
    </lineage>
</organism>
<feature type="signal peptide" evidence="1">
    <location>
        <begin position="1"/>
        <end position="29"/>
    </location>
</feature>
<protein>
    <submittedName>
        <fullName evidence="2">Uncharacterized protein</fullName>
    </submittedName>
</protein>
<dbReference type="AlphaFoldDB" id="A0A1H7H2Z4"/>
<dbReference type="RefSeq" id="WP_074789683.1">
    <property type="nucleotide sequence ID" value="NZ_FNZX01000005.1"/>
</dbReference>
<dbReference type="EMBL" id="FNZX01000005">
    <property type="protein sequence ID" value="SEK44763.1"/>
    <property type="molecule type" value="Genomic_DNA"/>
</dbReference>
<name>A0A1H7H2Z4_9FIRM</name>
<reference evidence="3" key="1">
    <citation type="submission" date="2016-10" db="EMBL/GenBank/DDBJ databases">
        <authorList>
            <person name="Varghese N."/>
        </authorList>
    </citation>
    <scope>NUCLEOTIDE SEQUENCE [LARGE SCALE GENOMIC DNA]</scope>
    <source>
        <strain evidence="3">ACV-9</strain>
    </source>
</reference>
<keyword evidence="1" id="KW-0732">Signal</keyword>
<evidence type="ECO:0000313" key="3">
    <source>
        <dbReference type="Proteomes" id="UP000182321"/>
    </source>
</evidence>
<proteinExistence type="predicted"/>
<evidence type="ECO:0000313" key="2">
    <source>
        <dbReference type="EMBL" id="SEK44763.1"/>
    </source>
</evidence>
<accession>A0A1H7H2Z4</accession>
<sequence>MKRFKIAKVLSLAFAAVFAVSVFTTNAFAATNAETHKRDLTAEEIALIATVFDADYYAKQCPDVVDALGTSDAQTLFAHFLGFGLWEERQPNAQFNVDVYATRNVDLHKAFGDDIVAYYVHYASHPEEQAGRGISTLGDAMRRHAAVYSVYDFVVGQEQPREGAMKIQTENVTQFNYMSDNDIISYWNDEGILAAILAQ</sequence>
<keyword evidence="3" id="KW-1185">Reference proteome</keyword>
<dbReference type="Proteomes" id="UP000182321">
    <property type="component" value="Unassembled WGS sequence"/>
</dbReference>
<gene>
    <name evidence="2" type="ORF">SAMN02910377_00905</name>
</gene>
<feature type="chain" id="PRO_5010176365" evidence="1">
    <location>
        <begin position="30"/>
        <end position="199"/>
    </location>
</feature>